<dbReference type="PANTHER" id="PTHR34706:SF1">
    <property type="entry name" value="VWFA DOMAIN-CONTAINING PROTEIN"/>
    <property type="match status" value="1"/>
</dbReference>
<dbReference type="Proteomes" id="UP001565368">
    <property type="component" value="Unassembled WGS sequence"/>
</dbReference>
<dbReference type="EMBL" id="JBBXJM010000004">
    <property type="protein sequence ID" value="KAL1408605.1"/>
    <property type="molecule type" value="Genomic_DNA"/>
</dbReference>
<dbReference type="Gene3D" id="3.40.50.410">
    <property type="entry name" value="von Willebrand factor, type A domain"/>
    <property type="match status" value="1"/>
</dbReference>
<dbReference type="PROSITE" id="PS50234">
    <property type="entry name" value="VWFA"/>
    <property type="match status" value="1"/>
</dbReference>
<dbReference type="RefSeq" id="XP_069208549.1">
    <property type="nucleotide sequence ID" value="XM_069353907.1"/>
</dbReference>
<reference evidence="2 3" key="1">
    <citation type="submission" date="2023-08" db="EMBL/GenBank/DDBJ databases">
        <title>Annotated Genome Sequence of Vanrija albida AlHP1.</title>
        <authorList>
            <person name="Herzog R."/>
        </authorList>
    </citation>
    <scope>NUCLEOTIDE SEQUENCE [LARGE SCALE GENOMIC DNA]</scope>
    <source>
        <strain evidence="2 3">AlHP1</strain>
    </source>
</reference>
<gene>
    <name evidence="2" type="ORF">Q8F55_005418</name>
</gene>
<dbReference type="InterPro" id="IPR002035">
    <property type="entry name" value="VWF_A"/>
</dbReference>
<dbReference type="Pfam" id="PF00092">
    <property type="entry name" value="VWA"/>
    <property type="match status" value="1"/>
</dbReference>
<dbReference type="SUPFAM" id="SSF53300">
    <property type="entry name" value="vWA-like"/>
    <property type="match status" value="1"/>
</dbReference>
<feature type="domain" description="VWFA" evidence="1">
    <location>
        <begin position="151"/>
        <end position="345"/>
    </location>
</feature>
<dbReference type="PANTHER" id="PTHR34706">
    <property type="entry name" value="SLR1338 PROTEIN"/>
    <property type="match status" value="1"/>
</dbReference>
<comment type="caution">
    <text evidence="2">The sequence shown here is derived from an EMBL/GenBank/DDBJ whole genome shotgun (WGS) entry which is preliminary data.</text>
</comment>
<protein>
    <recommendedName>
        <fullName evidence="1">VWFA domain-containing protein</fullName>
    </recommendedName>
</protein>
<keyword evidence="3" id="KW-1185">Reference proteome</keyword>
<dbReference type="SMART" id="SM00327">
    <property type="entry name" value="VWA"/>
    <property type="match status" value="1"/>
</dbReference>
<dbReference type="InterPro" id="IPR036465">
    <property type="entry name" value="vWFA_dom_sf"/>
</dbReference>
<evidence type="ECO:0000313" key="3">
    <source>
        <dbReference type="Proteomes" id="UP001565368"/>
    </source>
</evidence>
<accession>A0ABR3Q1T5</accession>
<evidence type="ECO:0000259" key="1">
    <source>
        <dbReference type="PROSITE" id="PS50234"/>
    </source>
</evidence>
<sequence length="358" mass="38549">MPLFASGPSVDSVISRLGSTKDTTAHYIAVSEYVESKKRRGKSVSDVNTKLDELERAVAKVSETLAADTAGMFAKLRDDKGLPRSKLFPANVAAPAPAPPPAYLPPIDLKPTPAPAPPPAAAAHVRAGSSSSAGALMFQGEEALAMLKDYDTAFLIDDSGSMSGARWQEARKAIQGVVAHAIQYDEDGVDIYFLNDKSVGKGVKSVAEVEALFNKVRPYGATPTGARLEKLLNLYRNELNVAYTAGKATGDLFTVKPLNLVIITDGAPTDDPEPVIVTFARFLDKYDYPVAQFGIQMFQIGNDNAATAALEELDDALENRYKIRDIVDTVPFQGEMTAETIVKVLLGGINRRMDRKKT</sequence>
<name>A0ABR3Q1T5_9TREE</name>
<evidence type="ECO:0000313" key="2">
    <source>
        <dbReference type="EMBL" id="KAL1408605.1"/>
    </source>
</evidence>
<dbReference type="GeneID" id="95986461"/>
<organism evidence="2 3">
    <name type="scientific">Vanrija albida</name>
    <dbReference type="NCBI Taxonomy" id="181172"/>
    <lineage>
        <taxon>Eukaryota</taxon>
        <taxon>Fungi</taxon>
        <taxon>Dikarya</taxon>
        <taxon>Basidiomycota</taxon>
        <taxon>Agaricomycotina</taxon>
        <taxon>Tremellomycetes</taxon>
        <taxon>Trichosporonales</taxon>
        <taxon>Trichosporonaceae</taxon>
        <taxon>Vanrija</taxon>
    </lineage>
</organism>
<proteinExistence type="predicted"/>